<dbReference type="Gene3D" id="3.40.50.720">
    <property type="entry name" value="NAD(P)-binding Rossmann-like Domain"/>
    <property type="match status" value="1"/>
</dbReference>
<dbReference type="NCBIfam" id="TIGR01746">
    <property type="entry name" value="Thioester-redct"/>
    <property type="match status" value="1"/>
</dbReference>
<dbReference type="GO" id="GO:0016620">
    <property type="term" value="F:oxidoreductase activity, acting on the aldehyde or oxo group of donors, NAD or NADP as acceptor"/>
    <property type="evidence" value="ECO:0007669"/>
    <property type="project" value="InterPro"/>
</dbReference>
<keyword evidence="4" id="KW-0067">ATP-binding</keyword>
<dbReference type="GO" id="GO:0004467">
    <property type="term" value="F:long-chain fatty acid-CoA ligase activity"/>
    <property type="evidence" value="ECO:0007669"/>
    <property type="project" value="TreeGrafter"/>
</dbReference>
<dbReference type="InterPro" id="IPR046407">
    <property type="entry name" value="CAR"/>
</dbReference>
<dbReference type="InterPro" id="IPR000873">
    <property type="entry name" value="AMP-dep_synth/lig_dom"/>
</dbReference>
<sequence length="1117" mass="121628">MTAFADRPAVAERATELVRDPASGRRSARLLPEFTTRTYGRLWDQARAVATAWAAQGVGSGDLVAVLGFISADYVTVNLATTYLGAVSVPLQANGTVAQLSGIIEETKPRLIATTPEYLNKAAELALAVEPRPAIVVLDYHPDIDDERETFEAAGRTLREAGSAIDHLAALEAQGSALPAAPLFVPEPGTDPLTLLIYTSGSTGAPKGAMYTESMVRRYWGGRVPQLASGDAPVTVSYMPMGHMFGQTIIWGTFRRGGVTHFTARSDLSALFEDFALARPTELHAVPRVFDMLYQLYQSELTRRRDEFGDPGRLDAAVQQYIRDSVLGGRVGQVIVGSAPTSAETRAFVESFLGRKIGEGYGTTETGNIMRSGKVQRPPVLEYKLVDVPELGYFGTDRPYPRGELLVKTENIFPGYYRRPELTASVFDEDGFYRTGDIMAQVGVDELVYVDRRNNVQKLSQGEFVAISKVEGVFSADPAIRQCYVYGNSARPYLLAVIVPSEMALREAGGTEALRTSLAEALQRTANQAGLESYEIPRDFLIEEEAFSAANGLLSDVGKLLRPRLRERYGERLERLYATLAQDEADELRRLRAGGPGQPVYETISRAARALLGCADSDLSPEARFTELGGDSMSALSFSTLLQDIFGVEVPVGVVISPANDLRAVADHVEGMRAGEGRQPTFASVHGAGATEVRSSDLRLDGFIDAATLDEAARLPAPDHAAPETVLLTGATGYLGRFMCLEWLERLAETGGRLVCVVRATDDGAARERLDDAFDTGDEDLLRHYRELAADHLDVLAGDLGEPRLGLSEADWARLADEVDAIMHPGALVNHVLPYDQLFGPNVVGTAELIKLAITGRIKPFTYVSTIAAGSQAAGGRFDEATDIRESSPVRRNHGAYANGYGTSKWAAEVLLREAHDAVGLPVAVFRSDMILAHSRYRGQINVPDVFTRLLFSLLVTGIAPTSFYRTDGEDRPRAHYDELPADFSAEAVNAIGGGRTAGYRTYHLINPHDDGISLDTYVDWLVEAGHDIQRLDHGVWLKRFEAAMRGLPEKQRQQSLLPLLKAYERPLEPVNEGIAPAQHFQAAVRETGVAGGRVVPHVTRELILKYVTDLRALGLL</sequence>
<dbReference type="InterPro" id="IPR036736">
    <property type="entry name" value="ACP-like_sf"/>
</dbReference>
<dbReference type="PANTHER" id="PTHR43272:SF33">
    <property type="entry name" value="AMP-BINDING DOMAIN-CONTAINING PROTEIN-RELATED"/>
    <property type="match status" value="1"/>
</dbReference>
<dbReference type="InterPro" id="IPR036291">
    <property type="entry name" value="NAD(P)-bd_dom_sf"/>
</dbReference>
<dbReference type="GO" id="GO:0050661">
    <property type="term" value="F:NADP binding"/>
    <property type="evidence" value="ECO:0007669"/>
    <property type="project" value="InterPro"/>
</dbReference>
<dbReference type="SUPFAM" id="SSF56801">
    <property type="entry name" value="Acetyl-CoA synthetase-like"/>
    <property type="match status" value="1"/>
</dbReference>
<keyword evidence="3" id="KW-0547">Nucleotide-binding</keyword>
<dbReference type="InterPro" id="IPR020845">
    <property type="entry name" value="AMP-binding_CS"/>
</dbReference>
<evidence type="ECO:0000256" key="2">
    <source>
        <dbReference type="ARBA" id="ARBA00022553"/>
    </source>
</evidence>
<dbReference type="Gene3D" id="3.40.50.12780">
    <property type="entry name" value="N-terminal domain of ligase-like"/>
    <property type="match status" value="1"/>
</dbReference>
<organism evidence="6 7">
    <name type="scientific">Actinomadura physcomitrii</name>
    <dbReference type="NCBI Taxonomy" id="2650748"/>
    <lineage>
        <taxon>Bacteria</taxon>
        <taxon>Bacillati</taxon>
        <taxon>Actinomycetota</taxon>
        <taxon>Actinomycetes</taxon>
        <taxon>Streptosporangiales</taxon>
        <taxon>Thermomonosporaceae</taxon>
        <taxon>Actinomadura</taxon>
    </lineage>
</organism>
<evidence type="ECO:0000256" key="1">
    <source>
        <dbReference type="ARBA" id="ARBA00022450"/>
    </source>
</evidence>
<dbReference type="GO" id="GO:0016020">
    <property type="term" value="C:membrane"/>
    <property type="evidence" value="ECO:0007669"/>
    <property type="project" value="TreeGrafter"/>
</dbReference>
<keyword evidence="2" id="KW-0597">Phosphoprotein</keyword>
<dbReference type="Gene3D" id="1.10.1200.10">
    <property type="entry name" value="ACP-like"/>
    <property type="match status" value="1"/>
</dbReference>
<dbReference type="AlphaFoldDB" id="A0A6I4MRE2"/>
<comment type="caution">
    <text evidence="6">The sequence shown here is derived from an EMBL/GenBank/DDBJ whole genome shotgun (WGS) entry which is preliminary data.</text>
</comment>
<proteinExistence type="predicted"/>
<dbReference type="InterPro" id="IPR010080">
    <property type="entry name" value="Thioester_reductase-like_dom"/>
</dbReference>
<dbReference type="Pfam" id="PF00501">
    <property type="entry name" value="AMP-binding"/>
    <property type="match status" value="1"/>
</dbReference>
<accession>A0A6I4MRE2</accession>
<evidence type="ECO:0000313" key="6">
    <source>
        <dbReference type="EMBL" id="MWA04856.1"/>
    </source>
</evidence>
<dbReference type="NCBIfam" id="NF041592">
    <property type="entry name" value="carboxyl_red"/>
    <property type="match status" value="1"/>
</dbReference>
<dbReference type="SMART" id="SM00823">
    <property type="entry name" value="PKS_PP"/>
    <property type="match status" value="1"/>
</dbReference>
<reference evidence="6" key="1">
    <citation type="submission" date="2019-12" db="EMBL/GenBank/DDBJ databases">
        <title>Actinomadura physcomitrii sp. nov., a novel actinomycete isolated from moss [Physcomitrium sphaericum (Ludw) Fuernr].</title>
        <authorList>
            <person name="Zhuang X."/>
        </authorList>
    </citation>
    <scope>NUCLEOTIDE SEQUENCE [LARGE SCALE GENOMIC DNA]</scope>
    <source>
        <strain evidence="6">LD22</strain>
    </source>
</reference>
<evidence type="ECO:0000259" key="5">
    <source>
        <dbReference type="PROSITE" id="PS50075"/>
    </source>
</evidence>
<dbReference type="GO" id="GO:0031177">
    <property type="term" value="F:phosphopantetheine binding"/>
    <property type="evidence" value="ECO:0007669"/>
    <property type="project" value="InterPro"/>
</dbReference>
<dbReference type="Pfam" id="PF07993">
    <property type="entry name" value="NAD_binding_4"/>
    <property type="match status" value="1"/>
</dbReference>
<dbReference type="InterPro" id="IPR013120">
    <property type="entry name" value="FAR_NAD-bd"/>
</dbReference>
<dbReference type="GO" id="GO:0005524">
    <property type="term" value="F:ATP binding"/>
    <property type="evidence" value="ECO:0007669"/>
    <property type="project" value="UniProtKB-KW"/>
</dbReference>
<dbReference type="CDD" id="cd05235">
    <property type="entry name" value="SDR_e1"/>
    <property type="match status" value="1"/>
</dbReference>
<dbReference type="Proteomes" id="UP000462055">
    <property type="component" value="Unassembled WGS sequence"/>
</dbReference>
<name>A0A6I4MRE2_9ACTN</name>
<dbReference type="InterPro" id="IPR020806">
    <property type="entry name" value="PKS_PP-bd"/>
</dbReference>
<evidence type="ECO:0000256" key="4">
    <source>
        <dbReference type="ARBA" id="ARBA00022840"/>
    </source>
</evidence>
<keyword evidence="7" id="KW-1185">Reference proteome</keyword>
<dbReference type="SUPFAM" id="SSF51735">
    <property type="entry name" value="NAD(P)-binding Rossmann-fold domains"/>
    <property type="match status" value="1"/>
</dbReference>
<gene>
    <name evidence="6" type="ORF">F8568_031705</name>
</gene>
<feature type="domain" description="Carrier" evidence="5">
    <location>
        <begin position="598"/>
        <end position="673"/>
    </location>
</feature>
<evidence type="ECO:0000256" key="3">
    <source>
        <dbReference type="ARBA" id="ARBA00022741"/>
    </source>
</evidence>
<keyword evidence="1" id="KW-0596">Phosphopantetheine</keyword>
<dbReference type="SUPFAM" id="SSF47336">
    <property type="entry name" value="ACP-like"/>
    <property type="match status" value="1"/>
</dbReference>
<evidence type="ECO:0000313" key="7">
    <source>
        <dbReference type="Proteomes" id="UP000462055"/>
    </source>
</evidence>
<dbReference type="PROSITE" id="PS00455">
    <property type="entry name" value="AMP_BINDING"/>
    <property type="match status" value="1"/>
</dbReference>
<dbReference type="InterPro" id="IPR042099">
    <property type="entry name" value="ANL_N_sf"/>
</dbReference>
<dbReference type="PANTHER" id="PTHR43272">
    <property type="entry name" value="LONG-CHAIN-FATTY-ACID--COA LIGASE"/>
    <property type="match status" value="1"/>
</dbReference>
<dbReference type="EMBL" id="WBMS02000031">
    <property type="protein sequence ID" value="MWA04856.1"/>
    <property type="molecule type" value="Genomic_DNA"/>
</dbReference>
<dbReference type="InterPro" id="IPR009081">
    <property type="entry name" value="PP-bd_ACP"/>
</dbReference>
<dbReference type="PROSITE" id="PS50075">
    <property type="entry name" value="CARRIER"/>
    <property type="match status" value="1"/>
</dbReference>
<dbReference type="Pfam" id="PF00550">
    <property type="entry name" value="PP-binding"/>
    <property type="match status" value="1"/>
</dbReference>
<protein>
    <submittedName>
        <fullName evidence="6">AMP-binding protein</fullName>
    </submittedName>
</protein>